<reference evidence="2 4" key="2">
    <citation type="journal article" date="2016" name="Genome Announc.">
        <title>Genome Sequence of Nitrosomonas communis Strain Nm2, a Mesophilic Ammonia-Oxidizing Bacterium Isolated from Mediterranean Soil.</title>
        <authorList>
            <person name="Kozlowski J.A."/>
            <person name="Kits K.D."/>
            <person name="Stein L.Y."/>
        </authorList>
    </citation>
    <scope>NUCLEOTIDE SEQUENCE [LARGE SCALE GENOMIC DNA]</scope>
    <source>
        <strain evidence="2 4">Nm2</strain>
    </source>
</reference>
<dbReference type="EMBL" id="VNHT01000008">
    <property type="protein sequence ID" value="TYP91602.1"/>
    <property type="molecule type" value="Genomic_DNA"/>
</dbReference>
<dbReference type="RefSeq" id="WP_046850060.1">
    <property type="nucleotide sequence ID" value="NZ_CP011451.1"/>
</dbReference>
<reference evidence="4" key="1">
    <citation type="submission" date="2015-05" db="EMBL/GenBank/DDBJ databases">
        <title>Draft genome of Nitrosomonas communis strain Nm2.</title>
        <authorList>
            <person name="Kozlowski J.A."/>
            <person name="Kits K.D."/>
            <person name="Stein L.Y."/>
        </authorList>
    </citation>
    <scope>NUCLEOTIDE SEQUENCE [LARGE SCALE GENOMIC DNA]</scope>
    <source>
        <strain evidence="4">Nm2</strain>
    </source>
</reference>
<proteinExistence type="predicted"/>
<evidence type="ECO:0000313" key="3">
    <source>
        <dbReference type="EMBL" id="TYP91602.1"/>
    </source>
</evidence>
<dbReference type="Proteomes" id="UP000324176">
    <property type="component" value="Unassembled WGS sequence"/>
</dbReference>
<evidence type="ECO:0000313" key="5">
    <source>
        <dbReference type="Proteomes" id="UP000324176"/>
    </source>
</evidence>
<reference evidence="3 5" key="3">
    <citation type="submission" date="2019-07" db="EMBL/GenBank/DDBJ databases">
        <title>Active sludge and wastewater microbial communities from Klosterneuburg, Austria.</title>
        <authorList>
            <person name="Wagner M."/>
        </authorList>
    </citation>
    <scope>NUCLEOTIDE SEQUENCE [LARGE SCALE GENOMIC DNA]</scope>
    <source>
        <strain evidence="3 5">Nm2</strain>
    </source>
</reference>
<evidence type="ECO:0000313" key="4">
    <source>
        <dbReference type="Proteomes" id="UP000034156"/>
    </source>
</evidence>
<dbReference type="AlphaFoldDB" id="A0A0F7KFR5"/>
<organism evidence="2 4">
    <name type="scientific">Nitrosomonas communis</name>
    <dbReference type="NCBI Taxonomy" id="44574"/>
    <lineage>
        <taxon>Bacteria</taxon>
        <taxon>Pseudomonadati</taxon>
        <taxon>Pseudomonadota</taxon>
        <taxon>Betaproteobacteria</taxon>
        <taxon>Nitrosomonadales</taxon>
        <taxon>Nitrosomonadaceae</taxon>
        <taxon>Nitrosomonas</taxon>
    </lineage>
</organism>
<accession>A0A0F7KFR5</accession>
<sequence length="93" mass="10339">MDSARYRLNTASSPREDVDAKGVNRATTSPSKPVEFEEEENSVDVVRTTHLGWTLPHPACHKKDEKDQPCYPNLCLETKDVNHIINASTADGC</sequence>
<gene>
    <name evidence="2" type="ORF">AAW31_09495</name>
    <name evidence="3" type="ORF">BCL69_100830</name>
</gene>
<dbReference type="PATRIC" id="fig|44574.3.peg.2315"/>
<dbReference type="EMBL" id="CP011451">
    <property type="protein sequence ID" value="AKH37993.1"/>
    <property type="molecule type" value="Genomic_DNA"/>
</dbReference>
<name>A0A0F7KFR5_9PROT</name>
<keyword evidence="4" id="KW-1185">Reference proteome</keyword>
<dbReference type="KEGG" id="nco:AAW31_09495"/>
<dbReference type="Proteomes" id="UP000034156">
    <property type="component" value="Chromosome"/>
</dbReference>
<evidence type="ECO:0000256" key="1">
    <source>
        <dbReference type="SAM" id="MobiDB-lite"/>
    </source>
</evidence>
<evidence type="ECO:0000313" key="2">
    <source>
        <dbReference type="EMBL" id="AKH37993.1"/>
    </source>
</evidence>
<protein>
    <submittedName>
        <fullName evidence="2">Uncharacterized protein</fullName>
    </submittedName>
</protein>
<feature type="region of interest" description="Disordered" evidence="1">
    <location>
        <begin position="1"/>
        <end position="41"/>
    </location>
</feature>